<organism evidence="2 3">
    <name type="scientific">Pelagicoccus mobilis</name>
    <dbReference type="NCBI Taxonomy" id="415221"/>
    <lineage>
        <taxon>Bacteria</taxon>
        <taxon>Pseudomonadati</taxon>
        <taxon>Verrucomicrobiota</taxon>
        <taxon>Opitutia</taxon>
        <taxon>Puniceicoccales</taxon>
        <taxon>Pelagicoccaceae</taxon>
        <taxon>Pelagicoccus</taxon>
    </lineage>
</organism>
<dbReference type="AlphaFoldDB" id="A0A934VT70"/>
<evidence type="ECO:0000256" key="1">
    <source>
        <dbReference type="SAM" id="MobiDB-lite"/>
    </source>
</evidence>
<reference evidence="2" key="1">
    <citation type="submission" date="2021-01" db="EMBL/GenBank/DDBJ databases">
        <title>Modified the classification status of verrucomicrobia.</title>
        <authorList>
            <person name="Feng X."/>
        </authorList>
    </citation>
    <scope>NUCLEOTIDE SEQUENCE</scope>
    <source>
        <strain evidence="2">KCTC 13126</strain>
    </source>
</reference>
<dbReference type="Proteomes" id="UP000617628">
    <property type="component" value="Unassembled WGS sequence"/>
</dbReference>
<dbReference type="InterPro" id="IPR036361">
    <property type="entry name" value="SAP_dom_sf"/>
</dbReference>
<keyword evidence="3" id="KW-1185">Reference proteome</keyword>
<evidence type="ECO:0000313" key="3">
    <source>
        <dbReference type="Proteomes" id="UP000617628"/>
    </source>
</evidence>
<gene>
    <name evidence="2" type="ORF">JIN87_20175</name>
</gene>
<comment type="caution">
    <text evidence="2">The sequence shown here is derived from an EMBL/GenBank/DDBJ whole genome shotgun (WGS) entry which is preliminary data.</text>
</comment>
<dbReference type="Pfam" id="PF09905">
    <property type="entry name" value="VF530"/>
    <property type="match status" value="1"/>
</dbReference>
<accession>A0A934VT70</accession>
<evidence type="ECO:0000313" key="2">
    <source>
        <dbReference type="EMBL" id="MBK1879214.1"/>
    </source>
</evidence>
<dbReference type="GO" id="GO:0003677">
    <property type="term" value="F:DNA binding"/>
    <property type="evidence" value="ECO:0007669"/>
    <property type="project" value="InterPro"/>
</dbReference>
<dbReference type="InterPro" id="IPR018668">
    <property type="entry name" value="DNA-binding_VF530-like"/>
</dbReference>
<dbReference type="RefSeq" id="WP_200357427.1">
    <property type="nucleotide sequence ID" value="NZ_JAENIL010000043.1"/>
</dbReference>
<protein>
    <submittedName>
        <fullName evidence="2">DUF2132 domain-containing protein</fullName>
    </submittedName>
</protein>
<proteinExistence type="predicted"/>
<name>A0A934VT70_9BACT</name>
<dbReference type="Gene3D" id="1.10.720.30">
    <property type="entry name" value="SAP domain"/>
    <property type="match status" value="1"/>
</dbReference>
<dbReference type="EMBL" id="JAENIL010000043">
    <property type="protein sequence ID" value="MBK1879214.1"/>
    <property type="molecule type" value="Genomic_DNA"/>
</dbReference>
<feature type="region of interest" description="Disordered" evidence="1">
    <location>
        <begin position="76"/>
        <end position="99"/>
    </location>
</feature>
<sequence>MSEAAKSDPMHGKTLKVILTELVDRYGWDELASRISINCFANDPSLSSSLKFLRKTPWARNKVEALYRESIGLPPLRRKPPKPKINPWTGRAYEASEED</sequence>